<comment type="cofactor">
    <cofactor evidence="1">
        <name>FAD</name>
        <dbReference type="ChEBI" id="CHEBI:57692"/>
    </cofactor>
</comment>
<feature type="domain" description="Pyridine nucleotide-disulphide oxidoreductase dimerisation" evidence="5">
    <location>
        <begin position="338"/>
        <end position="441"/>
    </location>
</feature>
<comment type="caution">
    <text evidence="7">The sequence shown here is derived from an EMBL/GenBank/DDBJ whole genome shotgun (WGS) entry which is preliminary data.</text>
</comment>
<evidence type="ECO:0000259" key="6">
    <source>
        <dbReference type="Pfam" id="PF07992"/>
    </source>
</evidence>
<dbReference type="Gene3D" id="3.50.50.60">
    <property type="entry name" value="FAD/NAD(P)-binding domain"/>
    <property type="match status" value="2"/>
</dbReference>
<proteinExistence type="inferred from homology"/>
<evidence type="ECO:0000256" key="2">
    <source>
        <dbReference type="ARBA" id="ARBA00007532"/>
    </source>
</evidence>
<dbReference type="InterPro" id="IPR023753">
    <property type="entry name" value="FAD/NAD-binding_dom"/>
</dbReference>
<evidence type="ECO:0000259" key="5">
    <source>
        <dbReference type="Pfam" id="PF02852"/>
    </source>
</evidence>
<gene>
    <name evidence="7" type="ORF">R4146_07435</name>
</gene>
<protein>
    <submittedName>
        <fullName evidence="7">NAD(P)/FAD-dependent oxidoreductase</fullName>
        <ecNumber evidence="7">1.-.-.-</ecNumber>
    </submittedName>
</protein>
<dbReference type="PIRSF" id="PIRSF000350">
    <property type="entry name" value="Mercury_reductase_MerA"/>
    <property type="match status" value="1"/>
</dbReference>
<keyword evidence="3" id="KW-0285">Flavoprotein</keyword>
<dbReference type="PANTHER" id="PTHR43014">
    <property type="entry name" value="MERCURIC REDUCTASE"/>
    <property type="match status" value="1"/>
</dbReference>
<feature type="domain" description="FAD/NAD(P)-binding" evidence="6">
    <location>
        <begin position="7"/>
        <end position="315"/>
    </location>
</feature>
<dbReference type="PANTHER" id="PTHR43014:SF5">
    <property type="entry name" value="GLUTATHIONE REDUCTASE (NADPH)"/>
    <property type="match status" value="1"/>
</dbReference>
<evidence type="ECO:0000313" key="7">
    <source>
        <dbReference type="EMBL" id="MEJ6400973.1"/>
    </source>
</evidence>
<dbReference type="SUPFAM" id="SSF51905">
    <property type="entry name" value="FAD/NAD(P)-binding domain"/>
    <property type="match status" value="1"/>
</dbReference>
<dbReference type="EC" id="1.-.-.-" evidence="7"/>
<dbReference type="InterPro" id="IPR016156">
    <property type="entry name" value="FAD/NAD-linked_Rdtase_dimer_sf"/>
</dbReference>
<dbReference type="InterPro" id="IPR036188">
    <property type="entry name" value="FAD/NAD-bd_sf"/>
</dbReference>
<evidence type="ECO:0000256" key="4">
    <source>
        <dbReference type="ARBA" id="ARBA00022827"/>
    </source>
</evidence>
<dbReference type="SUPFAM" id="SSF55424">
    <property type="entry name" value="FAD/NAD-linked reductases, dimerisation (C-terminal) domain"/>
    <property type="match status" value="1"/>
</dbReference>
<dbReference type="RefSeq" id="WP_339960822.1">
    <property type="nucleotide sequence ID" value="NZ_JAWMWH010000003.1"/>
</dbReference>
<evidence type="ECO:0000313" key="8">
    <source>
        <dbReference type="Proteomes" id="UP001370590"/>
    </source>
</evidence>
<dbReference type="PRINTS" id="PR00411">
    <property type="entry name" value="PNDRDTASEI"/>
</dbReference>
<keyword evidence="7" id="KW-0560">Oxidoreductase</keyword>
<dbReference type="InterPro" id="IPR001100">
    <property type="entry name" value="Pyr_nuc-diS_OxRdtase"/>
</dbReference>
<evidence type="ECO:0000256" key="1">
    <source>
        <dbReference type="ARBA" id="ARBA00001974"/>
    </source>
</evidence>
<dbReference type="PRINTS" id="PR00368">
    <property type="entry name" value="FADPNR"/>
</dbReference>
<dbReference type="Pfam" id="PF07992">
    <property type="entry name" value="Pyr_redox_2"/>
    <property type="match status" value="1"/>
</dbReference>
<dbReference type="Pfam" id="PF02852">
    <property type="entry name" value="Pyr_redox_dim"/>
    <property type="match status" value="1"/>
</dbReference>
<accession>A0ABU8SM38</accession>
<dbReference type="Gene3D" id="3.30.390.30">
    <property type="match status" value="1"/>
</dbReference>
<keyword evidence="4" id="KW-0274">FAD</keyword>
<comment type="similarity">
    <text evidence="2">Belongs to the class-I pyridine nucleotide-disulfide oxidoreductase family.</text>
</comment>
<dbReference type="InterPro" id="IPR004099">
    <property type="entry name" value="Pyr_nucl-diS_OxRdtase_dimer"/>
</dbReference>
<evidence type="ECO:0000256" key="3">
    <source>
        <dbReference type="ARBA" id="ARBA00022630"/>
    </source>
</evidence>
<dbReference type="GO" id="GO:0016491">
    <property type="term" value="F:oxidoreductase activity"/>
    <property type="evidence" value="ECO:0007669"/>
    <property type="project" value="UniProtKB-KW"/>
</dbReference>
<dbReference type="EMBL" id="JAWMWH010000003">
    <property type="protein sequence ID" value="MEJ6400973.1"/>
    <property type="molecule type" value="Genomic_DNA"/>
</dbReference>
<name>A0ABU8SM38_9LACO</name>
<organism evidence="7 8">
    <name type="scientific">Nicoliella lavandulae</name>
    <dbReference type="NCBI Taxonomy" id="3082954"/>
    <lineage>
        <taxon>Bacteria</taxon>
        <taxon>Bacillati</taxon>
        <taxon>Bacillota</taxon>
        <taxon>Bacilli</taxon>
        <taxon>Lactobacillales</taxon>
        <taxon>Lactobacillaceae</taxon>
        <taxon>Nicoliella</taxon>
    </lineage>
</organism>
<dbReference type="Proteomes" id="UP001370590">
    <property type="component" value="Unassembled WGS sequence"/>
</dbReference>
<keyword evidence="8" id="KW-1185">Reference proteome</keyword>
<sequence length="445" mass="48593">MSTKYDYDVIYLGGGVGAVNGAVPLGNKGYKAAIIESTAIGGTCPNFGCTPKFTLDVPAELAYRTSQFKKIYGGNELKVDWYEDMQRKHRNIDADPAGGMKKRLKAAGVNVIKGFGQLVDNHTITVNGESLTTDKIVIATGLTPNHIDVPGTELTHDSTHFLSIDHLPERLVVIGSGYVAIELATIANEAGADVTVLMHHDKVLRQFDPFLVDKLVDSLTERGMKFVPNSDIKAIHKNNDELTVDYKDQQITADYVLDASGRNPVVHNIGLEAVGVDFDEQGIKVNDHLQTSVENIYADGDVIDFGKPELSPVATFESKYLTKLFSGETDEAIKFPPMPTNVFASPRIATVGINPTTVDDDDNYRVVRSVLSGEMYYKASGQTVAARTLVFDKDDFLVGASELSDQAEDAVEIFNMIISWHISRKQIQGLINIFPSLGSNILTSF</sequence>
<reference evidence="7 8" key="1">
    <citation type="submission" date="2023-10" db="EMBL/GenBank/DDBJ databases">
        <title>Nicoliella lavandulae sp. nov. isolated from Lavandula angustifolia flowers.</title>
        <authorList>
            <person name="Alcantara C."/>
            <person name="Zuniga M."/>
            <person name="Landete J.M."/>
            <person name="Monedero V."/>
        </authorList>
    </citation>
    <scope>NUCLEOTIDE SEQUENCE [LARGE SCALE GENOMIC DNA]</scope>
    <source>
        <strain evidence="7 8">Es01</strain>
    </source>
</reference>